<evidence type="ECO:0008006" key="6">
    <source>
        <dbReference type="Google" id="ProtNLM"/>
    </source>
</evidence>
<accession>A0A2U1M3F8</accession>
<dbReference type="OrthoDB" id="4062651at2759"/>
<evidence type="ECO:0000259" key="3">
    <source>
        <dbReference type="PROSITE" id="PS50948"/>
    </source>
</evidence>
<dbReference type="PROSITE" id="PS50011">
    <property type="entry name" value="PROTEIN_KINASE_DOM"/>
    <property type="match status" value="1"/>
</dbReference>
<dbReference type="SUPFAM" id="SSF56112">
    <property type="entry name" value="Protein kinase-like (PK-like)"/>
    <property type="match status" value="1"/>
</dbReference>
<dbReference type="AlphaFoldDB" id="A0A2U1M3F8"/>
<dbReference type="EMBL" id="PKPP01006662">
    <property type="protein sequence ID" value="PWA55792.1"/>
    <property type="molecule type" value="Genomic_DNA"/>
</dbReference>
<dbReference type="InterPro" id="IPR001245">
    <property type="entry name" value="Ser-Thr/Tyr_kinase_cat_dom"/>
</dbReference>
<evidence type="ECO:0000259" key="2">
    <source>
        <dbReference type="PROSITE" id="PS50011"/>
    </source>
</evidence>
<dbReference type="STRING" id="35608.A0A2U1M3F8"/>
<feature type="domain" description="Apple" evidence="3">
    <location>
        <begin position="77"/>
        <end position="162"/>
    </location>
</feature>
<organism evidence="4 5">
    <name type="scientific">Artemisia annua</name>
    <name type="common">Sweet wormwood</name>
    <dbReference type="NCBI Taxonomy" id="35608"/>
    <lineage>
        <taxon>Eukaryota</taxon>
        <taxon>Viridiplantae</taxon>
        <taxon>Streptophyta</taxon>
        <taxon>Embryophyta</taxon>
        <taxon>Tracheophyta</taxon>
        <taxon>Spermatophyta</taxon>
        <taxon>Magnoliopsida</taxon>
        <taxon>eudicotyledons</taxon>
        <taxon>Gunneridae</taxon>
        <taxon>Pentapetalae</taxon>
        <taxon>asterids</taxon>
        <taxon>campanulids</taxon>
        <taxon>Asterales</taxon>
        <taxon>Asteraceae</taxon>
        <taxon>Asteroideae</taxon>
        <taxon>Anthemideae</taxon>
        <taxon>Artemisiinae</taxon>
        <taxon>Artemisia</taxon>
    </lineage>
</organism>
<evidence type="ECO:0000256" key="1">
    <source>
        <dbReference type="ARBA" id="ARBA00022729"/>
    </source>
</evidence>
<dbReference type="Proteomes" id="UP000245207">
    <property type="component" value="Unassembled WGS sequence"/>
</dbReference>
<proteinExistence type="predicted"/>
<dbReference type="GO" id="GO:0004672">
    <property type="term" value="F:protein kinase activity"/>
    <property type="evidence" value="ECO:0007669"/>
    <property type="project" value="InterPro"/>
</dbReference>
<dbReference type="GO" id="GO:0005524">
    <property type="term" value="F:ATP binding"/>
    <property type="evidence" value="ECO:0007669"/>
    <property type="project" value="InterPro"/>
</dbReference>
<dbReference type="InterPro" id="IPR011009">
    <property type="entry name" value="Kinase-like_dom_sf"/>
</dbReference>
<dbReference type="Pfam" id="PF08276">
    <property type="entry name" value="PAN_2"/>
    <property type="match status" value="1"/>
</dbReference>
<feature type="domain" description="Protein kinase" evidence="2">
    <location>
        <begin position="163"/>
        <end position="258"/>
    </location>
</feature>
<dbReference type="Pfam" id="PF07714">
    <property type="entry name" value="PK_Tyr_Ser-Thr"/>
    <property type="match status" value="1"/>
</dbReference>
<keyword evidence="1" id="KW-0732">Signal</keyword>
<gene>
    <name evidence="4" type="ORF">CTI12_AA423290</name>
</gene>
<evidence type="ECO:0000313" key="4">
    <source>
        <dbReference type="EMBL" id="PWA55792.1"/>
    </source>
</evidence>
<dbReference type="PROSITE" id="PS50948">
    <property type="entry name" value="PAN"/>
    <property type="match status" value="1"/>
</dbReference>
<dbReference type="InterPro" id="IPR003609">
    <property type="entry name" value="Pan_app"/>
</dbReference>
<dbReference type="InterPro" id="IPR000719">
    <property type="entry name" value="Prot_kinase_dom"/>
</dbReference>
<protein>
    <recommendedName>
        <fullName evidence="6">Apple-like protein</fullName>
    </recommendedName>
</protein>
<evidence type="ECO:0000313" key="5">
    <source>
        <dbReference type="Proteomes" id="UP000245207"/>
    </source>
</evidence>
<dbReference type="PANTHER" id="PTHR47976:SF30">
    <property type="entry name" value="RECEPTOR-LIKE SERINE_THREONINE-PROTEIN KINASE"/>
    <property type="match status" value="1"/>
</dbReference>
<keyword evidence="5" id="KW-1185">Reference proteome</keyword>
<sequence length="258" mass="29766">MPNGHLELFDWQAYDDWSTVQDILTNDHGECGYPLVCGRYGLCLGNQQCTCPTGDYFKPVNDSQHELGCSKITPLICDSKQDQDFIELENVMYFTHRTYIPDMETLNMETCKQACLNNCSCKAALFRYHSYISKGYYYLPSELFSMFYVDPSYNAIAFIKVQNNFSKTLGEGGFRTVLKRILEDGSKIAVKCLEGLTHVKKSFLAEVESIGSIHHVNLVRLRGFCAWKSQRFLVYEFMSNGSLDRWIYHGVREHVLEW</sequence>
<dbReference type="InterPro" id="IPR051343">
    <property type="entry name" value="G-type_lectin_kinases/EP1-like"/>
</dbReference>
<comment type="caution">
    <text evidence="4">The sequence shown here is derived from an EMBL/GenBank/DDBJ whole genome shotgun (WGS) entry which is preliminary data.</text>
</comment>
<reference evidence="4 5" key="1">
    <citation type="journal article" date="2018" name="Mol. Plant">
        <title>The genome of Artemisia annua provides insight into the evolution of Asteraceae family and artemisinin biosynthesis.</title>
        <authorList>
            <person name="Shen Q."/>
            <person name="Zhang L."/>
            <person name="Liao Z."/>
            <person name="Wang S."/>
            <person name="Yan T."/>
            <person name="Shi P."/>
            <person name="Liu M."/>
            <person name="Fu X."/>
            <person name="Pan Q."/>
            <person name="Wang Y."/>
            <person name="Lv Z."/>
            <person name="Lu X."/>
            <person name="Zhang F."/>
            <person name="Jiang W."/>
            <person name="Ma Y."/>
            <person name="Chen M."/>
            <person name="Hao X."/>
            <person name="Li L."/>
            <person name="Tang Y."/>
            <person name="Lv G."/>
            <person name="Zhou Y."/>
            <person name="Sun X."/>
            <person name="Brodelius P.E."/>
            <person name="Rose J.K.C."/>
            <person name="Tang K."/>
        </authorList>
    </citation>
    <scope>NUCLEOTIDE SEQUENCE [LARGE SCALE GENOMIC DNA]</scope>
    <source>
        <strain evidence="5">cv. Huhao1</strain>
        <tissue evidence="4">Leaf</tissue>
    </source>
</reference>
<dbReference type="Gene3D" id="3.30.200.20">
    <property type="entry name" value="Phosphorylase Kinase, domain 1"/>
    <property type="match status" value="1"/>
</dbReference>
<dbReference type="PANTHER" id="PTHR47976">
    <property type="entry name" value="G-TYPE LECTIN S-RECEPTOR-LIKE SERINE/THREONINE-PROTEIN KINASE SD2-5"/>
    <property type="match status" value="1"/>
</dbReference>
<name>A0A2U1M3F8_ARTAN</name>